<dbReference type="PANTHER" id="PTHR43434">
    <property type="entry name" value="PHOSPHOGLYCOLATE PHOSPHATASE"/>
    <property type="match status" value="1"/>
</dbReference>
<evidence type="ECO:0000256" key="4">
    <source>
        <dbReference type="ARBA" id="ARBA00013078"/>
    </source>
</evidence>
<dbReference type="InterPro" id="IPR050155">
    <property type="entry name" value="HAD-like_hydrolase_sf"/>
</dbReference>
<dbReference type="Gene3D" id="3.40.50.1000">
    <property type="entry name" value="HAD superfamily/HAD-like"/>
    <property type="match status" value="1"/>
</dbReference>
<comment type="catalytic activity">
    <reaction evidence="1">
        <text>2-phosphoglycolate + H2O = glycolate + phosphate</text>
        <dbReference type="Rhea" id="RHEA:14369"/>
        <dbReference type="ChEBI" id="CHEBI:15377"/>
        <dbReference type="ChEBI" id="CHEBI:29805"/>
        <dbReference type="ChEBI" id="CHEBI:43474"/>
        <dbReference type="ChEBI" id="CHEBI:58033"/>
        <dbReference type="EC" id="3.1.3.18"/>
    </reaction>
</comment>
<evidence type="ECO:0000256" key="1">
    <source>
        <dbReference type="ARBA" id="ARBA00000830"/>
    </source>
</evidence>
<accession>A0ABW5BRZ9</accession>
<dbReference type="SFLD" id="SFLDS00003">
    <property type="entry name" value="Haloacid_Dehalogenase"/>
    <property type="match status" value="1"/>
</dbReference>
<evidence type="ECO:0000313" key="5">
    <source>
        <dbReference type="EMBL" id="MFD2207700.1"/>
    </source>
</evidence>
<sequence>MTIKAILFDKDGTLLDYEQSWMPLNRKAALMAARGDEDLAAKLLAETGYDHNLGRVLPGSMLAASSNGEIVAKWCEFLSDADYDDLILKVEAIFQEDGEAAAVPVTELAVLFDRLKARGLTLGVATSDSEQGARRSLGRFNVLEKLDFVAGYDSGHGLKPTAGMVAGFCSAIALDPSSVMVVGDNLHDMEMGVNAKVGMKVGVLTGTSEREELARVADHVLSSIEEIESLLG</sequence>
<evidence type="ECO:0000313" key="6">
    <source>
        <dbReference type="Proteomes" id="UP001597294"/>
    </source>
</evidence>
<comment type="pathway">
    <text evidence="2">Organic acid metabolism; glycolate biosynthesis; glycolate from 2-phosphoglycolate: step 1/1.</text>
</comment>
<dbReference type="Proteomes" id="UP001597294">
    <property type="component" value="Unassembled WGS sequence"/>
</dbReference>
<dbReference type="InterPro" id="IPR006439">
    <property type="entry name" value="HAD-SF_hydro_IA"/>
</dbReference>
<protein>
    <recommendedName>
        <fullName evidence="4">phosphoglycolate phosphatase</fullName>
        <ecNumber evidence="4">3.1.3.18</ecNumber>
    </recommendedName>
</protein>
<dbReference type="InterPro" id="IPR023214">
    <property type="entry name" value="HAD_sf"/>
</dbReference>
<dbReference type="InterPro" id="IPR023198">
    <property type="entry name" value="PGP-like_dom2"/>
</dbReference>
<dbReference type="Pfam" id="PF00702">
    <property type="entry name" value="Hydrolase"/>
    <property type="match status" value="1"/>
</dbReference>
<name>A0ABW5BRZ9_9PROT</name>
<dbReference type="EMBL" id="JBHUII010000013">
    <property type="protein sequence ID" value="MFD2207700.1"/>
    <property type="molecule type" value="Genomic_DNA"/>
</dbReference>
<dbReference type="NCBIfam" id="TIGR01549">
    <property type="entry name" value="HAD-SF-IA-v1"/>
    <property type="match status" value="1"/>
</dbReference>
<organism evidence="5 6">
    <name type="scientific">Kiloniella antarctica</name>
    <dbReference type="NCBI Taxonomy" id="1550907"/>
    <lineage>
        <taxon>Bacteria</taxon>
        <taxon>Pseudomonadati</taxon>
        <taxon>Pseudomonadota</taxon>
        <taxon>Alphaproteobacteria</taxon>
        <taxon>Rhodospirillales</taxon>
        <taxon>Kiloniellaceae</taxon>
        <taxon>Kiloniella</taxon>
    </lineage>
</organism>
<evidence type="ECO:0000256" key="2">
    <source>
        <dbReference type="ARBA" id="ARBA00004818"/>
    </source>
</evidence>
<proteinExistence type="inferred from homology"/>
<dbReference type="PANTHER" id="PTHR43434:SF1">
    <property type="entry name" value="PHOSPHOGLYCOLATE PHOSPHATASE"/>
    <property type="match status" value="1"/>
</dbReference>
<dbReference type="SUPFAM" id="SSF56784">
    <property type="entry name" value="HAD-like"/>
    <property type="match status" value="1"/>
</dbReference>
<dbReference type="Gene3D" id="1.10.150.240">
    <property type="entry name" value="Putative phosphatase, domain 2"/>
    <property type="match status" value="1"/>
</dbReference>
<dbReference type="EC" id="3.1.3.18" evidence="4"/>
<reference evidence="6" key="1">
    <citation type="journal article" date="2019" name="Int. J. Syst. Evol. Microbiol.">
        <title>The Global Catalogue of Microorganisms (GCM) 10K type strain sequencing project: providing services to taxonomists for standard genome sequencing and annotation.</title>
        <authorList>
            <consortium name="The Broad Institute Genomics Platform"/>
            <consortium name="The Broad Institute Genome Sequencing Center for Infectious Disease"/>
            <person name="Wu L."/>
            <person name="Ma J."/>
        </authorList>
    </citation>
    <scope>NUCLEOTIDE SEQUENCE [LARGE SCALE GENOMIC DNA]</scope>
    <source>
        <strain evidence="6">CGMCC 4.7192</strain>
    </source>
</reference>
<comment type="similarity">
    <text evidence="3">Belongs to the HAD-like hydrolase superfamily. CbbY/CbbZ/Gph/YieH family.</text>
</comment>
<comment type="caution">
    <text evidence="5">The sequence shown here is derived from an EMBL/GenBank/DDBJ whole genome shotgun (WGS) entry which is preliminary data.</text>
</comment>
<keyword evidence="6" id="KW-1185">Reference proteome</keyword>
<evidence type="ECO:0000256" key="3">
    <source>
        <dbReference type="ARBA" id="ARBA00006171"/>
    </source>
</evidence>
<dbReference type="GO" id="GO:0016787">
    <property type="term" value="F:hydrolase activity"/>
    <property type="evidence" value="ECO:0007669"/>
    <property type="project" value="UniProtKB-KW"/>
</dbReference>
<keyword evidence="5" id="KW-0378">Hydrolase</keyword>
<gene>
    <name evidence="5" type="ORF">ACFSKO_18960</name>
</gene>
<dbReference type="InterPro" id="IPR036412">
    <property type="entry name" value="HAD-like_sf"/>
</dbReference>
<dbReference type="RefSeq" id="WP_380254611.1">
    <property type="nucleotide sequence ID" value="NZ_JBHUII010000013.1"/>
</dbReference>
<dbReference type="SFLD" id="SFLDG01129">
    <property type="entry name" value="C1.5:_HAD__Beta-PGM__Phosphata"/>
    <property type="match status" value="1"/>
</dbReference>